<dbReference type="InterPro" id="IPR050523">
    <property type="entry name" value="AKR_Detox_Biosynth"/>
</dbReference>
<dbReference type="InterPro" id="IPR036812">
    <property type="entry name" value="NAD(P)_OxRdtase_dom_sf"/>
</dbReference>
<dbReference type="PANTHER" id="PTHR43364">
    <property type="entry name" value="NADH-SPECIFIC METHYLGLYOXAL REDUCTASE-RELATED"/>
    <property type="match status" value="1"/>
</dbReference>
<feature type="domain" description="NADP-dependent oxidoreductase" evidence="2">
    <location>
        <begin position="15"/>
        <end position="329"/>
    </location>
</feature>
<dbReference type="EC" id="1.1.1.353" evidence="3"/>
<protein>
    <submittedName>
        <fullName evidence="3">CSG1/SUR1-like protein</fullName>
        <ecNumber evidence="3">1.1.1.353</ecNumber>
    </submittedName>
</protein>
<proteinExistence type="predicted"/>
<dbReference type="CDD" id="cd19079">
    <property type="entry name" value="AKR_EcYajO-like"/>
    <property type="match status" value="1"/>
</dbReference>
<dbReference type="SUPFAM" id="SSF51430">
    <property type="entry name" value="NAD(P)-linked oxidoreductase"/>
    <property type="match status" value="1"/>
</dbReference>
<dbReference type="Proteomes" id="UP001447188">
    <property type="component" value="Unassembled WGS sequence"/>
</dbReference>
<dbReference type="InterPro" id="IPR023210">
    <property type="entry name" value="NADP_OxRdtase_dom"/>
</dbReference>
<accession>A0ABR3GD59</accession>
<dbReference type="PANTHER" id="PTHR43364:SF15">
    <property type="entry name" value="ARYL-ALCOHOL DEHYDROGENASE AAD16-RELATED"/>
    <property type="match status" value="1"/>
</dbReference>
<evidence type="ECO:0000313" key="4">
    <source>
        <dbReference type="Proteomes" id="UP001447188"/>
    </source>
</evidence>
<sequence length="339" mass="38030">MEYVNLGTSGLKVSKIIIGAMSYGNQGWAKWVKPEEEALPLLKAAFDIGINTWDTAGVYSNGESERIIGKAIKRYNIPRAQLVILTKCYFGVSDVPGELMGEVYNSRRWVNRNGLSRKHILDAVDASVERLGTYIDVLQIHRLDHDTPGEEIMKALHDVIEAGKVRYIGASSMYAWEFQMLQNIADKNGWTKFISMQNYYNLVYREEEREMIPYCNKTGVGIIPWSPLSRGTLARPYDSRTSYREKTDGFLSTQIRARETDADAAIIGRVGDIARRHGTTMATIALAWLLSKGACPIVGLATVARIEEAARAVKFKLDEKDIAYLEECYLPKAISGITF</sequence>
<gene>
    <name evidence="3" type="primary">CSH1_2</name>
    <name evidence="3" type="ORF">Q9L58_007205</name>
</gene>
<dbReference type="Pfam" id="PF00248">
    <property type="entry name" value="Aldo_ket_red"/>
    <property type="match status" value="1"/>
</dbReference>
<dbReference type="Gene3D" id="3.20.20.100">
    <property type="entry name" value="NADP-dependent oxidoreductase domain"/>
    <property type="match status" value="1"/>
</dbReference>
<organism evidence="3 4">
    <name type="scientific">Discina gigas</name>
    <dbReference type="NCBI Taxonomy" id="1032678"/>
    <lineage>
        <taxon>Eukaryota</taxon>
        <taxon>Fungi</taxon>
        <taxon>Dikarya</taxon>
        <taxon>Ascomycota</taxon>
        <taxon>Pezizomycotina</taxon>
        <taxon>Pezizomycetes</taxon>
        <taxon>Pezizales</taxon>
        <taxon>Discinaceae</taxon>
        <taxon>Discina</taxon>
    </lineage>
</organism>
<evidence type="ECO:0000256" key="1">
    <source>
        <dbReference type="ARBA" id="ARBA00023002"/>
    </source>
</evidence>
<keyword evidence="4" id="KW-1185">Reference proteome</keyword>
<reference evidence="3 4" key="1">
    <citation type="submission" date="2024-02" db="EMBL/GenBank/DDBJ databases">
        <title>Discinaceae phylogenomics.</title>
        <authorList>
            <person name="Dirks A.C."/>
            <person name="James T.Y."/>
        </authorList>
    </citation>
    <scope>NUCLEOTIDE SEQUENCE [LARGE SCALE GENOMIC DNA]</scope>
    <source>
        <strain evidence="3 4">ACD0624</strain>
    </source>
</reference>
<keyword evidence="1 3" id="KW-0560">Oxidoreductase</keyword>
<comment type="caution">
    <text evidence="3">The sequence shown here is derived from an EMBL/GenBank/DDBJ whole genome shotgun (WGS) entry which is preliminary data.</text>
</comment>
<name>A0ABR3GD59_9PEZI</name>
<evidence type="ECO:0000313" key="3">
    <source>
        <dbReference type="EMBL" id="KAL0633902.1"/>
    </source>
</evidence>
<dbReference type="EMBL" id="JBBBZM010000110">
    <property type="protein sequence ID" value="KAL0633902.1"/>
    <property type="molecule type" value="Genomic_DNA"/>
</dbReference>
<dbReference type="GO" id="GO:0016491">
    <property type="term" value="F:oxidoreductase activity"/>
    <property type="evidence" value="ECO:0007669"/>
    <property type="project" value="UniProtKB-KW"/>
</dbReference>
<evidence type="ECO:0000259" key="2">
    <source>
        <dbReference type="Pfam" id="PF00248"/>
    </source>
</evidence>